<dbReference type="InterPro" id="IPR000792">
    <property type="entry name" value="Tscrpt_reg_LuxR_C"/>
</dbReference>
<dbReference type="Pfam" id="PF00196">
    <property type="entry name" value="GerE"/>
    <property type="match status" value="1"/>
</dbReference>
<dbReference type="CDD" id="cd17537">
    <property type="entry name" value="REC_FixJ"/>
    <property type="match status" value="1"/>
</dbReference>
<dbReference type="Proteomes" id="UP001265550">
    <property type="component" value="Unassembled WGS sequence"/>
</dbReference>
<evidence type="ECO:0000259" key="6">
    <source>
        <dbReference type="PROSITE" id="PS50110"/>
    </source>
</evidence>
<reference evidence="7 8" key="1">
    <citation type="submission" date="2023-07" db="EMBL/GenBank/DDBJ databases">
        <title>Sorghum-associated microbial communities from plants grown in Nebraska, USA.</title>
        <authorList>
            <person name="Schachtman D."/>
        </authorList>
    </citation>
    <scope>NUCLEOTIDE SEQUENCE [LARGE SCALE GENOMIC DNA]</scope>
    <source>
        <strain evidence="7 8">BE240</strain>
    </source>
</reference>
<protein>
    <submittedName>
        <fullName evidence="7">FixJ family two-component response regulator</fullName>
    </submittedName>
</protein>
<dbReference type="PANTHER" id="PTHR44688">
    <property type="entry name" value="DNA-BINDING TRANSCRIPTIONAL ACTIVATOR DEVR_DOSR"/>
    <property type="match status" value="1"/>
</dbReference>
<feature type="domain" description="Response regulatory" evidence="6">
    <location>
        <begin position="11"/>
        <end position="125"/>
    </location>
</feature>
<dbReference type="InterPro" id="IPR036388">
    <property type="entry name" value="WH-like_DNA-bd_sf"/>
</dbReference>
<feature type="modified residue" description="4-aspartylphosphate" evidence="4">
    <location>
        <position position="60"/>
    </location>
</feature>
<evidence type="ECO:0000256" key="4">
    <source>
        <dbReference type="PROSITE-ProRule" id="PRU00169"/>
    </source>
</evidence>
<keyword evidence="3" id="KW-0804">Transcription</keyword>
<dbReference type="Pfam" id="PF00072">
    <property type="entry name" value="Response_reg"/>
    <property type="match status" value="1"/>
</dbReference>
<dbReference type="EMBL" id="JAVDWE010000002">
    <property type="protein sequence ID" value="MDR7093303.1"/>
    <property type="molecule type" value="Genomic_DNA"/>
</dbReference>
<dbReference type="RefSeq" id="WP_204732822.1">
    <property type="nucleotide sequence ID" value="NZ_JAVDWE010000002.1"/>
</dbReference>
<gene>
    <name evidence="7" type="ORF">J2X09_001035</name>
</gene>
<evidence type="ECO:0000313" key="8">
    <source>
        <dbReference type="Proteomes" id="UP001265550"/>
    </source>
</evidence>
<keyword evidence="2" id="KW-0238">DNA-binding</keyword>
<evidence type="ECO:0000256" key="2">
    <source>
        <dbReference type="ARBA" id="ARBA00023125"/>
    </source>
</evidence>
<keyword evidence="8" id="KW-1185">Reference proteome</keyword>
<dbReference type="SMART" id="SM00421">
    <property type="entry name" value="HTH_LUXR"/>
    <property type="match status" value="1"/>
</dbReference>
<dbReference type="CDD" id="cd06170">
    <property type="entry name" value="LuxR_C_like"/>
    <property type="match status" value="1"/>
</dbReference>
<dbReference type="InterPro" id="IPR016032">
    <property type="entry name" value="Sig_transdc_resp-reg_C-effctor"/>
</dbReference>
<dbReference type="InterPro" id="IPR011006">
    <property type="entry name" value="CheY-like_superfamily"/>
</dbReference>
<dbReference type="PROSITE" id="PS50110">
    <property type="entry name" value="RESPONSE_REGULATORY"/>
    <property type="match status" value="1"/>
</dbReference>
<dbReference type="SUPFAM" id="SSF52172">
    <property type="entry name" value="CheY-like"/>
    <property type="match status" value="1"/>
</dbReference>
<dbReference type="InterPro" id="IPR001789">
    <property type="entry name" value="Sig_transdc_resp-reg_receiver"/>
</dbReference>
<keyword evidence="4" id="KW-0597">Phosphoprotein</keyword>
<dbReference type="PROSITE" id="PS00622">
    <property type="entry name" value="HTH_LUXR_1"/>
    <property type="match status" value="1"/>
</dbReference>
<dbReference type="SUPFAM" id="SSF46894">
    <property type="entry name" value="C-terminal effector domain of the bipartite response regulators"/>
    <property type="match status" value="1"/>
</dbReference>
<dbReference type="PRINTS" id="PR00038">
    <property type="entry name" value="HTHLUXR"/>
</dbReference>
<accession>A0ABU1V761</accession>
<dbReference type="PROSITE" id="PS50043">
    <property type="entry name" value="HTH_LUXR_2"/>
    <property type="match status" value="1"/>
</dbReference>
<feature type="domain" description="HTH luxR-type" evidence="5">
    <location>
        <begin position="141"/>
        <end position="206"/>
    </location>
</feature>
<proteinExistence type="predicted"/>
<dbReference type="Gene3D" id="3.40.50.2300">
    <property type="match status" value="1"/>
</dbReference>
<dbReference type="PANTHER" id="PTHR44688:SF16">
    <property type="entry name" value="DNA-BINDING TRANSCRIPTIONAL ACTIVATOR DEVR_DOSR"/>
    <property type="match status" value="1"/>
</dbReference>
<organism evidence="7 8">
    <name type="scientific">Hydrogenophaga laconesensis</name>
    <dbReference type="NCBI Taxonomy" id="1805971"/>
    <lineage>
        <taxon>Bacteria</taxon>
        <taxon>Pseudomonadati</taxon>
        <taxon>Pseudomonadota</taxon>
        <taxon>Betaproteobacteria</taxon>
        <taxon>Burkholderiales</taxon>
        <taxon>Comamonadaceae</taxon>
        <taxon>Hydrogenophaga</taxon>
    </lineage>
</organism>
<keyword evidence="1" id="KW-0805">Transcription regulation</keyword>
<evidence type="ECO:0000256" key="1">
    <source>
        <dbReference type="ARBA" id="ARBA00023015"/>
    </source>
</evidence>
<comment type="caution">
    <text evidence="7">The sequence shown here is derived from an EMBL/GenBank/DDBJ whole genome shotgun (WGS) entry which is preliminary data.</text>
</comment>
<evidence type="ECO:0000259" key="5">
    <source>
        <dbReference type="PROSITE" id="PS50043"/>
    </source>
</evidence>
<dbReference type="SMART" id="SM00448">
    <property type="entry name" value="REC"/>
    <property type="match status" value="1"/>
</dbReference>
<sequence>MTTTPDTLSPTVHLIDDDQAVRDSLALLIGTVGLRVQPWSDPQAFLADFDREGIGAIVLDVRMPGISGLSVLDTLVAQGVDQPVIMLTGHGTVDMCRRAFKAGAAEFLEKPVDDEALLEALQNAVRQHVRSRQRHQADREARERYAQLSEREREVLGLIVEGLTNKEIGRALSLSPRTVETHRANLFAKLQTPSLAHLIRHYAALVDTDDTAEGKGAA</sequence>
<evidence type="ECO:0000313" key="7">
    <source>
        <dbReference type="EMBL" id="MDR7093303.1"/>
    </source>
</evidence>
<dbReference type="Gene3D" id="1.10.10.10">
    <property type="entry name" value="Winged helix-like DNA-binding domain superfamily/Winged helix DNA-binding domain"/>
    <property type="match status" value="1"/>
</dbReference>
<name>A0ABU1V761_9BURK</name>
<evidence type="ECO:0000256" key="3">
    <source>
        <dbReference type="ARBA" id="ARBA00023163"/>
    </source>
</evidence>